<evidence type="ECO:0000313" key="3">
    <source>
        <dbReference type="Proteomes" id="UP000319627"/>
    </source>
</evidence>
<dbReference type="AlphaFoldDB" id="A0A562ILL6"/>
<dbReference type="SUPFAM" id="SSF53850">
    <property type="entry name" value="Periplasmic binding protein-like II"/>
    <property type="match status" value="1"/>
</dbReference>
<reference evidence="2 3" key="1">
    <citation type="submission" date="2019-07" db="EMBL/GenBank/DDBJ databases">
        <title>Genomic Encyclopedia of Type Strains, Phase I: the one thousand microbial genomes (KMG-I) project.</title>
        <authorList>
            <person name="Kyrpides N."/>
        </authorList>
    </citation>
    <scope>NUCLEOTIDE SEQUENCE [LARGE SCALE GENOMIC DNA]</scope>
    <source>
        <strain evidence="2 3">DSM 375</strain>
    </source>
</reference>
<accession>A0A562ILL6</accession>
<gene>
    <name evidence="2" type="ORF">LX59_01782</name>
</gene>
<sequence>MTAYCYLDPQAADTGLESLEYEEPVFPEEQGAAPRQLDFYGHSIPPLERTLRRQLARYFITQGLQPDWYIPLPSNAQPYQDFRHTQRREELPCLIAAGPRHFAQPDFRQRWANVFAPLPSIPMRPELISAEFADPEDLFRVYGSACWIMLLDRERLGSRPEPKGWADLFNPRYQGEIILNGEQGLPNAMLLGNLAKDFGPAALETLGRNTKAIQGGGEMARAAGSRHPQRAAIYVLPWFWAENNIHSERTARLWPEEGAYGSPLTLLGQKHLSPGAQAAFDFLTGPRWARQMEDIHCIAAHRQHARLPLPGPLRWIGWDLARSNQLDALLAQAGHSFKRGYQA</sequence>
<dbReference type="RefSeq" id="WP_246118715.1">
    <property type="nucleotide sequence ID" value="NZ_VLKG01000005.1"/>
</dbReference>
<dbReference type="Pfam" id="PF13343">
    <property type="entry name" value="SBP_bac_6"/>
    <property type="match status" value="1"/>
</dbReference>
<dbReference type="PANTHER" id="PTHR30006">
    <property type="entry name" value="THIAMINE-BINDING PERIPLASMIC PROTEIN-RELATED"/>
    <property type="match status" value="1"/>
</dbReference>
<keyword evidence="3" id="KW-1185">Reference proteome</keyword>
<proteinExistence type="predicted"/>
<organism evidence="2 3">
    <name type="scientific">Azomonas agilis</name>
    <dbReference type="NCBI Taxonomy" id="116849"/>
    <lineage>
        <taxon>Bacteria</taxon>
        <taxon>Pseudomonadati</taxon>
        <taxon>Pseudomonadota</taxon>
        <taxon>Gammaproteobacteria</taxon>
        <taxon>Pseudomonadales</taxon>
        <taxon>Pseudomonadaceae</taxon>
        <taxon>Azomonas</taxon>
    </lineage>
</organism>
<dbReference type="EMBL" id="VLKG01000005">
    <property type="protein sequence ID" value="TWH71494.1"/>
    <property type="molecule type" value="Genomic_DNA"/>
</dbReference>
<evidence type="ECO:0000256" key="1">
    <source>
        <dbReference type="ARBA" id="ARBA00022729"/>
    </source>
</evidence>
<dbReference type="Proteomes" id="UP000319627">
    <property type="component" value="Unassembled WGS sequence"/>
</dbReference>
<comment type="caution">
    <text evidence="2">The sequence shown here is derived from an EMBL/GenBank/DDBJ whole genome shotgun (WGS) entry which is preliminary data.</text>
</comment>
<name>A0A562ILL6_9GAMM</name>
<evidence type="ECO:0000313" key="2">
    <source>
        <dbReference type="EMBL" id="TWH71494.1"/>
    </source>
</evidence>
<dbReference type="Gene3D" id="3.40.190.10">
    <property type="entry name" value="Periplasmic binding protein-like II"/>
    <property type="match status" value="1"/>
</dbReference>
<keyword evidence="1" id="KW-0732">Signal</keyword>
<dbReference type="PANTHER" id="PTHR30006:SF2">
    <property type="entry name" value="ABC TRANSPORTER SUBSTRATE-BINDING PROTEIN"/>
    <property type="match status" value="1"/>
</dbReference>
<protein>
    <submittedName>
        <fullName evidence="2">Extracellular solute-binding protein</fullName>
    </submittedName>
</protein>